<comment type="caution">
    <text evidence="2">The sequence shown here is derived from an EMBL/GenBank/DDBJ whole genome shotgun (WGS) entry which is preliminary data.</text>
</comment>
<evidence type="ECO:0000313" key="2">
    <source>
        <dbReference type="EMBL" id="MBB5801514.1"/>
    </source>
</evidence>
<dbReference type="Proteomes" id="UP000552097">
    <property type="component" value="Unassembled WGS sequence"/>
</dbReference>
<evidence type="ECO:0000259" key="1">
    <source>
        <dbReference type="Pfam" id="PF01636"/>
    </source>
</evidence>
<keyword evidence="3" id="KW-1185">Reference proteome</keyword>
<dbReference type="SUPFAM" id="SSF56112">
    <property type="entry name" value="Protein kinase-like (PK-like)"/>
    <property type="match status" value="1"/>
</dbReference>
<dbReference type="EMBL" id="JACHMO010000001">
    <property type="protein sequence ID" value="MBB5801514.1"/>
    <property type="molecule type" value="Genomic_DNA"/>
</dbReference>
<accession>A0A7W9HFW4</accession>
<proteinExistence type="predicted"/>
<dbReference type="InterPro" id="IPR011009">
    <property type="entry name" value="Kinase-like_dom_sf"/>
</dbReference>
<organism evidence="2 3">
    <name type="scientific">Saccharothrix ecbatanensis</name>
    <dbReference type="NCBI Taxonomy" id="1105145"/>
    <lineage>
        <taxon>Bacteria</taxon>
        <taxon>Bacillati</taxon>
        <taxon>Actinomycetota</taxon>
        <taxon>Actinomycetes</taxon>
        <taxon>Pseudonocardiales</taxon>
        <taxon>Pseudonocardiaceae</taxon>
        <taxon>Saccharothrix</taxon>
    </lineage>
</organism>
<keyword evidence="2" id="KW-0808">Transferase</keyword>
<dbReference type="InterPro" id="IPR002575">
    <property type="entry name" value="Aminoglycoside_PTrfase"/>
</dbReference>
<name>A0A7W9HFW4_9PSEU</name>
<feature type="domain" description="Aminoglycoside phosphotransferase" evidence="1">
    <location>
        <begin position="4"/>
        <end position="183"/>
    </location>
</feature>
<dbReference type="GO" id="GO:0016301">
    <property type="term" value="F:kinase activity"/>
    <property type="evidence" value="ECO:0007669"/>
    <property type="project" value="UniProtKB-KW"/>
</dbReference>
<protein>
    <submittedName>
        <fullName evidence="2">Thiamine kinase-like enzyme</fullName>
    </submittedName>
</protein>
<sequence length="224" mass="25136">MHRNEIVVSRFLSEQLAPRLLWDIEVDGWLLLGFEHVSGQHANMSPNSPDLPLIADAVVEISRTPAPPESVARRPMAAQWKRMVEEESRAAPPAGVDPWSAEKAELLATWASRAPEYMDGDRLIHSDLNPLNFLVSDRARVIDWAWWRTGAAWVDPASLVIRLIADGHDPEAAEKWAFQFGGFAEANPDAITAYCASLVRLWGRKFPDTSITNAARSWIQYRLT</sequence>
<dbReference type="RefSeq" id="WP_184917445.1">
    <property type="nucleotide sequence ID" value="NZ_JACHMO010000001.1"/>
</dbReference>
<keyword evidence="2" id="KW-0418">Kinase</keyword>
<gene>
    <name evidence="2" type="ORF">F4560_001282</name>
</gene>
<dbReference type="Gene3D" id="3.90.1200.10">
    <property type="match status" value="1"/>
</dbReference>
<dbReference type="AlphaFoldDB" id="A0A7W9HFW4"/>
<dbReference type="Pfam" id="PF01636">
    <property type="entry name" value="APH"/>
    <property type="match status" value="1"/>
</dbReference>
<evidence type="ECO:0000313" key="3">
    <source>
        <dbReference type="Proteomes" id="UP000552097"/>
    </source>
</evidence>
<reference evidence="2 3" key="1">
    <citation type="submission" date="2020-08" db="EMBL/GenBank/DDBJ databases">
        <title>Sequencing the genomes of 1000 actinobacteria strains.</title>
        <authorList>
            <person name="Klenk H.-P."/>
        </authorList>
    </citation>
    <scope>NUCLEOTIDE SEQUENCE [LARGE SCALE GENOMIC DNA]</scope>
    <source>
        <strain evidence="2 3">DSM 45486</strain>
    </source>
</reference>